<dbReference type="PANTHER" id="PTHR42964:SF1">
    <property type="entry name" value="POLYKETIDE BIOSYNTHESIS ENOYL-COA HYDRATASE PKSH-RELATED"/>
    <property type="match status" value="1"/>
</dbReference>
<dbReference type="EMBL" id="BAABJR010000023">
    <property type="protein sequence ID" value="GAA5215821.1"/>
    <property type="molecule type" value="Genomic_DNA"/>
</dbReference>
<gene>
    <name evidence="3" type="ORF">GCM10023323_66380</name>
</gene>
<evidence type="ECO:0000313" key="4">
    <source>
        <dbReference type="Proteomes" id="UP001499878"/>
    </source>
</evidence>
<evidence type="ECO:0000256" key="1">
    <source>
        <dbReference type="ARBA" id="ARBA00005254"/>
    </source>
</evidence>
<reference evidence="4" key="1">
    <citation type="journal article" date="2019" name="Int. J. Syst. Evol. Microbiol.">
        <title>The Global Catalogue of Microorganisms (GCM) 10K type strain sequencing project: providing services to taxonomists for standard genome sequencing and annotation.</title>
        <authorList>
            <consortium name="The Broad Institute Genomics Platform"/>
            <consortium name="The Broad Institute Genome Sequencing Center for Infectious Disease"/>
            <person name="Wu L."/>
            <person name="Ma J."/>
        </authorList>
    </citation>
    <scope>NUCLEOTIDE SEQUENCE [LARGE SCALE GENOMIC DNA]</scope>
    <source>
        <strain evidence="4">JCM 18306</strain>
    </source>
</reference>
<dbReference type="SUPFAM" id="SSF52096">
    <property type="entry name" value="ClpP/crotonase"/>
    <property type="match status" value="1"/>
</dbReference>
<dbReference type="InterPro" id="IPR001753">
    <property type="entry name" value="Enoyl-CoA_hydra/iso"/>
</dbReference>
<protein>
    <submittedName>
        <fullName evidence="3">Enoyl-CoA hydratase/isomerase family protein</fullName>
    </submittedName>
</protein>
<comment type="caution">
    <text evidence="3">The sequence shown here is derived from an EMBL/GenBank/DDBJ whole genome shotgun (WGS) entry which is preliminary data.</text>
</comment>
<dbReference type="RefSeq" id="WP_345636904.1">
    <property type="nucleotide sequence ID" value="NZ_BAABJR010000023.1"/>
</dbReference>
<proteinExistence type="inferred from homology"/>
<feature type="region of interest" description="Disordered" evidence="2">
    <location>
        <begin position="254"/>
        <end position="292"/>
    </location>
</feature>
<dbReference type="InterPro" id="IPR029045">
    <property type="entry name" value="ClpP/crotonase-like_dom_sf"/>
</dbReference>
<dbReference type="InterPro" id="IPR051683">
    <property type="entry name" value="Enoyl-CoA_Hydratase/Isomerase"/>
</dbReference>
<dbReference type="Pfam" id="PF00378">
    <property type="entry name" value="ECH_1"/>
    <property type="match status" value="1"/>
</dbReference>
<dbReference type="PANTHER" id="PTHR42964">
    <property type="entry name" value="ENOYL-COA HYDRATASE"/>
    <property type="match status" value="1"/>
</dbReference>
<accession>A0ABP9TBX2</accession>
<dbReference type="Proteomes" id="UP001499878">
    <property type="component" value="Unassembled WGS sequence"/>
</dbReference>
<sequence length="292" mass="30366">MDEEELLHDRVRWVRDGTVARIELASPGTRNALDGAMALGIHEAAAWLVEGTADDTLHVAVLTAQGPVFSVGGDVRWFADASGPSERIAETVTLLHETLHTLARVPARRERVHGTVAGGGIGIGLGADIVLAGSAAKLRVAYTAAGPSSECGVSGLLTRRIGLARVLDLALTNRVVTAAERREGGLVNRVVEQEFLADEAAEAVQVLASGSAPALAATKRLLRRAGEPSTAFATRLSAETALIARLVRGPDGREGLSAFPDQRAPVFTSPAPADEVPPLRPEPGAHHLPGGG</sequence>
<dbReference type="CDD" id="cd06558">
    <property type="entry name" value="crotonase-like"/>
    <property type="match status" value="1"/>
</dbReference>
<dbReference type="Gene3D" id="3.90.226.10">
    <property type="entry name" value="2-enoyl-CoA Hydratase, Chain A, domain 1"/>
    <property type="match status" value="1"/>
</dbReference>
<keyword evidence="4" id="KW-1185">Reference proteome</keyword>
<organism evidence="3 4">
    <name type="scientific">Streptomyces thinghirensis</name>
    <dbReference type="NCBI Taxonomy" id="551547"/>
    <lineage>
        <taxon>Bacteria</taxon>
        <taxon>Bacillati</taxon>
        <taxon>Actinomycetota</taxon>
        <taxon>Actinomycetes</taxon>
        <taxon>Kitasatosporales</taxon>
        <taxon>Streptomycetaceae</taxon>
        <taxon>Streptomyces</taxon>
    </lineage>
</organism>
<evidence type="ECO:0000256" key="2">
    <source>
        <dbReference type="SAM" id="MobiDB-lite"/>
    </source>
</evidence>
<comment type="similarity">
    <text evidence="1">Belongs to the enoyl-CoA hydratase/isomerase family.</text>
</comment>
<evidence type="ECO:0000313" key="3">
    <source>
        <dbReference type="EMBL" id="GAA5215821.1"/>
    </source>
</evidence>
<name>A0ABP9TBX2_9ACTN</name>